<accession>A0A556TP09</accession>
<evidence type="ECO:0000256" key="2">
    <source>
        <dbReference type="SAM" id="Phobius"/>
    </source>
</evidence>
<name>A0A556TP09_BAGYA</name>
<keyword evidence="4" id="KW-1185">Reference proteome</keyword>
<protein>
    <submittedName>
        <fullName evidence="3">Adenylate cyclase type 2</fullName>
    </submittedName>
</protein>
<gene>
    <name evidence="3" type="ORF">Baya_2442</name>
</gene>
<dbReference type="Proteomes" id="UP000319801">
    <property type="component" value="Unassembled WGS sequence"/>
</dbReference>
<proteinExistence type="predicted"/>
<feature type="region of interest" description="Disordered" evidence="1">
    <location>
        <begin position="21"/>
        <end position="73"/>
    </location>
</feature>
<keyword evidence="2" id="KW-0472">Membrane</keyword>
<feature type="compositionally biased region" description="Acidic residues" evidence="1">
    <location>
        <begin position="38"/>
        <end position="56"/>
    </location>
</feature>
<dbReference type="AlphaFoldDB" id="A0A556TP09"/>
<reference evidence="3 4" key="1">
    <citation type="journal article" date="2019" name="Genome Biol. Evol.">
        <title>Whole-Genome Sequencing of the Giant Devil Catfish, Bagarius yarrelli.</title>
        <authorList>
            <person name="Jiang W."/>
            <person name="Lv Y."/>
            <person name="Cheng L."/>
            <person name="Yang K."/>
            <person name="Chao B."/>
            <person name="Wang X."/>
            <person name="Li Y."/>
            <person name="Pan X."/>
            <person name="You X."/>
            <person name="Zhang Y."/>
            <person name="Yang J."/>
            <person name="Li J."/>
            <person name="Zhang X."/>
            <person name="Liu S."/>
            <person name="Sun C."/>
            <person name="Yang J."/>
            <person name="Shi Q."/>
        </authorList>
    </citation>
    <scope>NUCLEOTIDE SEQUENCE [LARGE SCALE GENOMIC DNA]</scope>
    <source>
        <strain evidence="3">JWS20170419001</strain>
        <tissue evidence="3">Muscle</tissue>
    </source>
</reference>
<feature type="transmembrane region" description="Helical" evidence="2">
    <location>
        <begin position="101"/>
        <end position="126"/>
    </location>
</feature>
<evidence type="ECO:0000256" key="1">
    <source>
        <dbReference type="SAM" id="MobiDB-lite"/>
    </source>
</evidence>
<evidence type="ECO:0000313" key="3">
    <source>
        <dbReference type="EMBL" id="TSK28255.1"/>
    </source>
</evidence>
<sequence>MLRAAVLSLVPRQRSRLAATLHLTARPVEEEQENKQQEEDEEAEEEEEEEEEEEDGSGLQAGPMPRSQKNYVLEGLEDARGPKSPDWLYESYYRMSQQHPLIVFLLLIVMGACVSLLAVFFASGLLPPSSTPPPSAGNSFPPENAYLVFPEPKHL</sequence>
<keyword evidence="2" id="KW-1133">Transmembrane helix</keyword>
<keyword evidence="2" id="KW-0812">Transmembrane</keyword>
<organism evidence="3 4">
    <name type="scientific">Bagarius yarrelli</name>
    <name type="common">Goonch</name>
    <name type="synonym">Bagrus yarrelli</name>
    <dbReference type="NCBI Taxonomy" id="175774"/>
    <lineage>
        <taxon>Eukaryota</taxon>
        <taxon>Metazoa</taxon>
        <taxon>Chordata</taxon>
        <taxon>Craniata</taxon>
        <taxon>Vertebrata</taxon>
        <taxon>Euteleostomi</taxon>
        <taxon>Actinopterygii</taxon>
        <taxon>Neopterygii</taxon>
        <taxon>Teleostei</taxon>
        <taxon>Ostariophysi</taxon>
        <taxon>Siluriformes</taxon>
        <taxon>Sisoridae</taxon>
        <taxon>Sisorinae</taxon>
        <taxon>Bagarius</taxon>
    </lineage>
</organism>
<dbReference type="EMBL" id="VCAZ01000008">
    <property type="protein sequence ID" value="TSK28255.1"/>
    <property type="molecule type" value="Genomic_DNA"/>
</dbReference>
<evidence type="ECO:0000313" key="4">
    <source>
        <dbReference type="Proteomes" id="UP000319801"/>
    </source>
</evidence>
<comment type="caution">
    <text evidence="3">The sequence shown here is derived from an EMBL/GenBank/DDBJ whole genome shotgun (WGS) entry which is preliminary data.</text>
</comment>
<feature type="compositionally biased region" description="Basic and acidic residues" evidence="1">
    <location>
        <begin position="27"/>
        <end position="37"/>
    </location>
</feature>
<dbReference type="OrthoDB" id="2107370at2759"/>